<keyword evidence="1" id="KW-1133">Transmembrane helix</keyword>
<keyword evidence="1" id="KW-0472">Membrane</keyword>
<gene>
    <name evidence="2" type="ORF">PPNO1_LOCUS3604</name>
</gene>
<feature type="transmembrane region" description="Helical" evidence="1">
    <location>
        <begin position="89"/>
        <end position="111"/>
    </location>
</feature>
<evidence type="ECO:0000256" key="1">
    <source>
        <dbReference type="SAM" id="Phobius"/>
    </source>
</evidence>
<feature type="transmembrane region" description="Helical" evidence="1">
    <location>
        <begin position="65"/>
        <end position="82"/>
    </location>
</feature>
<keyword evidence="1" id="KW-0812">Transmembrane</keyword>
<dbReference type="Proteomes" id="UP000838763">
    <property type="component" value="Unassembled WGS sequence"/>
</dbReference>
<organism evidence="2 3">
    <name type="scientific">Parascedosporium putredinis</name>
    <dbReference type="NCBI Taxonomy" id="1442378"/>
    <lineage>
        <taxon>Eukaryota</taxon>
        <taxon>Fungi</taxon>
        <taxon>Dikarya</taxon>
        <taxon>Ascomycota</taxon>
        <taxon>Pezizomycotina</taxon>
        <taxon>Sordariomycetes</taxon>
        <taxon>Hypocreomycetidae</taxon>
        <taxon>Microascales</taxon>
        <taxon>Microascaceae</taxon>
        <taxon>Parascedosporium</taxon>
    </lineage>
</organism>
<dbReference type="EMBL" id="CALLCH030000009">
    <property type="protein sequence ID" value="CAI4213861.1"/>
    <property type="molecule type" value="Genomic_DNA"/>
</dbReference>
<accession>A0A9P1H0S8</accession>
<keyword evidence="3" id="KW-1185">Reference proteome</keyword>
<feature type="transmembrane region" description="Helical" evidence="1">
    <location>
        <begin position="37"/>
        <end position="59"/>
    </location>
</feature>
<evidence type="ECO:0000313" key="3">
    <source>
        <dbReference type="Proteomes" id="UP000838763"/>
    </source>
</evidence>
<sequence length="172" mass="18890">MARTPDAFGMSCIVNAMGLIAIIANSLIVVKYGKRRVLLVNGLIICGVLQLIVAIVYDKKPGEKITGQVLIAMTCLYMMVYCRLRSYTFGAAAAVGFFFAWLTTFTAPYFLNPDSSTGTKGRTLEEIDEMFLAKLPARKFEGYKCSTRLAETEQEKASVHEVEVAAAPEQKA</sequence>
<dbReference type="Gene3D" id="1.20.1250.20">
    <property type="entry name" value="MFS general substrate transporter like domains"/>
    <property type="match status" value="1"/>
</dbReference>
<evidence type="ECO:0000313" key="2">
    <source>
        <dbReference type="EMBL" id="CAI4213861.1"/>
    </source>
</evidence>
<dbReference type="SUPFAM" id="SSF103473">
    <property type="entry name" value="MFS general substrate transporter"/>
    <property type="match status" value="1"/>
</dbReference>
<dbReference type="AlphaFoldDB" id="A0A9P1H0S8"/>
<name>A0A9P1H0S8_9PEZI</name>
<dbReference type="OrthoDB" id="6133115at2759"/>
<protein>
    <submittedName>
        <fullName evidence="2">Uncharacterized protein</fullName>
    </submittedName>
</protein>
<feature type="transmembrane region" description="Helical" evidence="1">
    <location>
        <begin position="6"/>
        <end position="30"/>
    </location>
</feature>
<dbReference type="InterPro" id="IPR036259">
    <property type="entry name" value="MFS_trans_sf"/>
</dbReference>
<reference evidence="2" key="1">
    <citation type="submission" date="2022-11" db="EMBL/GenBank/DDBJ databases">
        <authorList>
            <person name="Scott C."/>
            <person name="Bruce N."/>
        </authorList>
    </citation>
    <scope>NUCLEOTIDE SEQUENCE</scope>
</reference>
<proteinExistence type="predicted"/>
<comment type="caution">
    <text evidence="2">The sequence shown here is derived from an EMBL/GenBank/DDBJ whole genome shotgun (WGS) entry which is preliminary data.</text>
</comment>